<gene>
    <name evidence="1" type="ORF">Ga0074115_1436</name>
    <name evidence="2" type="ORF">Ga0076813_16213</name>
</gene>
<comment type="caution">
    <text evidence="1">The sequence shown here is derived from an EMBL/GenBank/DDBJ whole genome shotgun (WGS) entry which is preliminary data.</text>
</comment>
<dbReference type="Proteomes" id="UP000051634">
    <property type="component" value="Unassembled WGS sequence"/>
</dbReference>
<evidence type="ECO:0000313" key="1">
    <source>
        <dbReference type="EMBL" id="KRT56379.1"/>
    </source>
</evidence>
<name>A0A0T5Z0P0_9GAMM</name>
<dbReference type="AlphaFoldDB" id="A0A0T5Z0P0"/>
<accession>A0A0T5Z0P0</accession>
<proteinExistence type="predicted"/>
<evidence type="ECO:0000313" key="2">
    <source>
        <dbReference type="EMBL" id="KRT59861.1"/>
    </source>
</evidence>
<protein>
    <submittedName>
        <fullName evidence="1">Uncharacterized protein</fullName>
    </submittedName>
</protein>
<organism evidence="1 4">
    <name type="scientific">endosymbiont of Ridgeia piscesae</name>
    <dbReference type="NCBI Taxonomy" id="54398"/>
    <lineage>
        <taxon>Bacteria</taxon>
        <taxon>Pseudomonadati</taxon>
        <taxon>Pseudomonadota</taxon>
        <taxon>Gammaproteobacteria</taxon>
        <taxon>sulfur-oxidizing symbionts</taxon>
    </lineage>
</organism>
<reference evidence="3 4" key="1">
    <citation type="submission" date="2015-11" db="EMBL/GenBank/DDBJ databases">
        <title>The genome of Candidatus Endoriftia persephone in Ridgeia piscesae and population structure of the North Eastern Pacific vestimentiferan symbionts.</title>
        <authorList>
            <person name="Perez M."/>
            <person name="Juniper K.S."/>
        </authorList>
    </citation>
    <scope>NUCLEOTIDE SEQUENCE [LARGE SCALE GENOMIC DNA]</scope>
    <source>
        <strain evidence="2">Ind10</strain>
        <strain evidence="1">Ind11</strain>
    </source>
</reference>
<evidence type="ECO:0000313" key="4">
    <source>
        <dbReference type="Proteomes" id="UP000051634"/>
    </source>
</evidence>
<dbReference type="RefSeq" id="WP_057956831.1">
    <property type="nucleotide sequence ID" value="NZ_KQ556962.1"/>
</dbReference>
<evidence type="ECO:0000313" key="3">
    <source>
        <dbReference type="Proteomes" id="UP000051276"/>
    </source>
</evidence>
<dbReference type="STRING" id="54398.Ga0074115_1436"/>
<dbReference type="EMBL" id="LMXI01000073">
    <property type="protein sequence ID" value="KRT59861.1"/>
    <property type="molecule type" value="Genomic_DNA"/>
</dbReference>
<keyword evidence="4" id="KW-1185">Reference proteome</keyword>
<dbReference type="EMBL" id="LDXT01000054">
    <property type="protein sequence ID" value="KRT56379.1"/>
    <property type="molecule type" value="Genomic_DNA"/>
</dbReference>
<sequence>MDSQKNIGFDRVREPLWRKFVGEEPACRVELMPGGVIRGGLSDAPSDFESSDPWALLEWLKACAPQWQQLELVDRGANDWLSTLTKVVGGFAEGTRICLDIPSADSCDFIYGADQPVSGELGRKLQTLTRQGLTLLDGRPFLQLDSATVTRLICEAPQSEAHRTTPRLWRRALSWVGNDRLMQEFLQLLQEDLFASLPPEYCDRLWVRLERVAAKSADNQIQSQWQQQRTVLNDGLNLTALVSLNPQLDEAWLERFNGYLSDLRCALLWHRLSFLLAHLPGCDLSGLLNSDSQRILQRWREMGELDATTTEICRSWYQLPEVREALEFEGINFGDVREYDNFASFQENYQMLRREESQ</sequence>
<dbReference type="Proteomes" id="UP000051276">
    <property type="component" value="Unassembled WGS sequence"/>
</dbReference>